<accession>A0A090WC40</accession>
<comment type="caution">
    <text evidence="1">The sequence shown here is derived from an EMBL/GenBank/DDBJ whole genome shotgun (WGS) entry which is preliminary data.</text>
</comment>
<dbReference type="AlphaFoldDB" id="A0A090WC40"/>
<dbReference type="Proteomes" id="UP000029647">
    <property type="component" value="Unassembled WGS sequence"/>
</dbReference>
<proteinExistence type="predicted"/>
<sequence length="58" mass="6230">MTGELINGDIAVVQANWNIIDGSGNMMGEGSSTEVLKQRADGSWQYFIDCPLGLPLTD</sequence>
<gene>
    <name evidence="1" type="ORF">JCM19275_3425</name>
</gene>
<protein>
    <recommendedName>
        <fullName evidence="3">DUF4440 domain-containing protein</fullName>
    </recommendedName>
</protein>
<evidence type="ECO:0000313" key="1">
    <source>
        <dbReference type="EMBL" id="GAL74570.1"/>
    </source>
</evidence>
<organism evidence="1 2">
    <name type="scientific">Nonlabens ulvanivorans</name>
    <name type="common">Persicivirga ulvanivorans</name>
    <dbReference type="NCBI Taxonomy" id="906888"/>
    <lineage>
        <taxon>Bacteria</taxon>
        <taxon>Pseudomonadati</taxon>
        <taxon>Bacteroidota</taxon>
        <taxon>Flavobacteriia</taxon>
        <taxon>Flavobacteriales</taxon>
        <taxon>Flavobacteriaceae</taxon>
        <taxon>Nonlabens</taxon>
    </lineage>
</organism>
<evidence type="ECO:0000313" key="2">
    <source>
        <dbReference type="Proteomes" id="UP000029647"/>
    </source>
</evidence>
<reference evidence="1 2" key="1">
    <citation type="journal article" date="2014" name="Genome Announc.">
        <title>Draft Genome Sequences of Marine Flavobacterium Nonlabens Strains NR17, NR24, NR27, NR32, NR33, and Ara13.</title>
        <authorList>
            <person name="Nakanishi M."/>
            <person name="Meirelles P."/>
            <person name="Suzuki R."/>
            <person name="Takatani N."/>
            <person name="Mino S."/>
            <person name="Suda W."/>
            <person name="Oshima K."/>
            <person name="Hattori M."/>
            <person name="Ohkuma M."/>
            <person name="Hosokawa M."/>
            <person name="Miyashita K."/>
            <person name="Thompson F.L."/>
            <person name="Niwa A."/>
            <person name="Sawabe T."/>
            <person name="Sawabe T."/>
        </authorList>
    </citation>
    <scope>NUCLEOTIDE SEQUENCE [LARGE SCALE GENOMIC DNA]</scope>
    <source>
        <strain evidence="2">JCM19275</strain>
    </source>
</reference>
<name>A0A090WC40_NONUL</name>
<dbReference type="Gene3D" id="3.10.450.50">
    <property type="match status" value="1"/>
</dbReference>
<evidence type="ECO:0008006" key="3">
    <source>
        <dbReference type="Google" id="ProtNLM"/>
    </source>
</evidence>
<dbReference type="EMBL" id="BBNT01000002">
    <property type="protein sequence ID" value="GAL74570.1"/>
    <property type="molecule type" value="Genomic_DNA"/>
</dbReference>